<organism evidence="1 2">
    <name type="scientific">Rhodanobacter ginsengisoli</name>
    <dbReference type="NCBI Taxonomy" id="418646"/>
    <lineage>
        <taxon>Bacteria</taxon>
        <taxon>Pseudomonadati</taxon>
        <taxon>Pseudomonadota</taxon>
        <taxon>Gammaproteobacteria</taxon>
        <taxon>Lysobacterales</taxon>
        <taxon>Rhodanobacteraceae</taxon>
        <taxon>Rhodanobacter</taxon>
    </lineage>
</organism>
<dbReference type="RefSeq" id="WP_377318172.1">
    <property type="nucleotide sequence ID" value="NZ_JBHSNF010000001.1"/>
</dbReference>
<protein>
    <submittedName>
        <fullName evidence="1">Uncharacterized protein</fullName>
    </submittedName>
</protein>
<dbReference type="EMBL" id="JBHSNF010000001">
    <property type="protein sequence ID" value="MFC5525259.1"/>
    <property type="molecule type" value="Genomic_DNA"/>
</dbReference>
<accession>A0ABW0QLV9</accession>
<evidence type="ECO:0000313" key="2">
    <source>
        <dbReference type="Proteomes" id="UP001596114"/>
    </source>
</evidence>
<name>A0ABW0QLV9_9GAMM</name>
<sequence>MAAIYDSLARANGRGLAGECPATVDAKTPFPFPAVRESVCRVAAGVQARATAPALTHLADASAQLFPLDAVLYNRHDIAGTPRGSTWRVFWGFGDERYLGCDDTGEVTIRTVAELVDRSQWQQLGVLL</sequence>
<gene>
    <name evidence="1" type="ORF">ACFPPA_05830</name>
</gene>
<proteinExistence type="predicted"/>
<comment type="caution">
    <text evidence="1">The sequence shown here is derived from an EMBL/GenBank/DDBJ whole genome shotgun (WGS) entry which is preliminary data.</text>
</comment>
<keyword evidence="2" id="KW-1185">Reference proteome</keyword>
<dbReference type="Proteomes" id="UP001596114">
    <property type="component" value="Unassembled WGS sequence"/>
</dbReference>
<reference evidence="2" key="1">
    <citation type="journal article" date="2019" name="Int. J. Syst. Evol. Microbiol.">
        <title>The Global Catalogue of Microorganisms (GCM) 10K type strain sequencing project: providing services to taxonomists for standard genome sequencing and annotation.</title>
        <authorList>
            <consortium name="The Broad Institute Genomics Platform"/>
            <consortium name="The Broad Institute Genome Sequencing Center for Infectious Disease"/>
            <person name="Wu L."/>
            <person name="Ma J."/>
        </authorList>
    </citation>
    <scope>NUCLEOTIDE SEQUENCE [LARGE SCALE GENOMIC DNA]</scope>
    <source>
        <strain evidence="2">CGMCC 1.16619</strain>
    </source>
</reference>
<evidence type="ECO:0000313" key="1">
    <source>
        <dbReference type="EMBL" id="MFC5525259.1"/>
    </source>
</evidence>